<evidence type="ECO:0000313" key="3">
    <source>
        <dbReference type="EMBL" id="KAF2677090.1"/>
    </source>
</evidence>
<keyword evidence="4" id="KW-1185">Reference proteome</keyword>
<dbReference type="PANTHER" id="PTHR24198">
    <property type="entry name" value="ANKYRIN REPEAT AND PROTEIN KINASE DOMAIN-CONTAINING PROTEIN"/>
    <property type="match status" value="1"/>
</dbReference>
<feature type="non-terminal residue" evidence="3">
    <location>
        <position position="1"/>
    </location>
</feature>
<organism evidence="3 4">
    <name type="scientific">Lentithecium fluviatile CBS 122367</name>
    <dbReference type="NCBI Taxonomy" id="1168545"/>
    <lineage>
        <taxon>Eukaryota</taxon>
        <taxon>Fungi</taxon>
        <taxon>Dikarya</taxon>
        <taxon>Ascomycota</taxon>
        <taxon>Pezizomycotina</taxon>
        <taxon>Dothideomycetes</taxon>
        <taxon>Pleosporomycetidae</taxon>
        <taxon>Pleosporales</taxon>
        <taxon>Massarineae</taxon>
        <taxon>Lentitheciaceae</taxon>
        <taxon>Lentithecium</taxon>
    </lineage>
</organism>
<evidence type="ECO:0000256" key="1">
    <source>
        <dbReference type="ARBA" id="ARBA00022737"/>
    </source>
</evidence>
<evidence type="ECO:0000313" key="4">
    <source>
        <dbReference type="Proteomes" id="UP000799291"/>
    </source>
</evidence>
<name>A0A6G1IGC5_9PLEO</name>
<sequence>VDLLLSQPGTSANTQDQYGRTPLWWAAVGGSDATVKLLLSKYGCDSKLVDNFGRTPLFMAARKCHHGVV</sequence>
<dbReference type="EMBL" id="MU005626">
    <property type="protein sequence ID" value="KAF2677090.1"/>
    <property type="molecule type" value="Genomic_DNA"/>
</dbReference>
<dbReference type="Gene3D" id="1.25.40.20">
    <property type="entry name" value="Ankyrin repeat-containing domain"/>
    <property type="match status" value="1"/>
</dbReference>
<dbReference type="SUPFAM" id="SSF48403">
    <property type="entry name" value="Ankyrin repeat"/>
    <property type="match status" value="1"/>
</dbReference>
<dbReference type="Pfam" id="PF12796">
    <property type="entry name" value="Ank_2"/>
    <property type="match status" value="1"/>
</dbReference>
<dbReference type="PANTHER" id="PTHR24198:SF165">
    <property type="entry name" value="ANKYRIN REPEAT-CONTAINING PROTEIN-RELATED"/>
    <property type="match status" value="1"/>
</dbReference>
<feature type="non-terminal residue" evidence="3">
    <location>
        <position position="69"/>
    </location>
</feature>
<evidence type="ECO:0000256" key="2">
    <source>
        <dbReference type="ARBA" id="ARBA00023043"/>
    </source>
</evidence>
<dbReference type="AlphaFoldDB" id="A0A6G1IGC5"/>
<dbReference type="InterPro" id="IPR036770">
    <property type="entry name" value="Ankyrin_rpt-contain_sf"/>
</dbReference>
<reference evidence="3" key="1">
    <citation type="journal article" date="2020" name="Stud. Mycol.">
        <title>101 Dothideomycetes genomes: a test case for predicting lifestyles and emergence of pathogens.</title>
        <authorList>
            <person name="Haridas S."/>
            <person name="Albert R."/>
            <person name="Binder M."/>
            <person name="Bloem J."/>
            <person name="Labutti K."/>
            <person name="Salamov A."/>
            <person name="Andreopoulos B."/>
            <person name="Baker S."/>
            <person name="Barry K."/>
            <person name="Bills G."/>
            <person name="Bluhm B."/>
            <person name="Cannon C."/>
            <person name="Castanera R."/>
            <person name="Culley D."/>
            <person name="Daum C."/>
            <person name="Ezra D."/>
            <person name="Gonzalez J."/>
            <person name="Henrissat B."/>
            <person name="Kuo A."/>
            <person name="Liang C."/>
            <person name="Lipzen A."/>
            <person name="Lutzoni F."/>
            <person name="Magnuson J."/>
            <person name="Mondo S."/>
            <person name="Nolan M."/>
            <person name="Ohm R."/>
            <person name="Pangilinan J."/>
            <person name="Park H.-J."/>
            <person name="Ramirez L."/>
            <person name="Alfaro M."/>
            <person name="Sun H."/>
            <person name="Tritt A."/>
            <person name="Yoshinaga Y."/>
            <person name="Zwiers L.-H."/>
            <person name="Turgeon B."/>
            <person name="Goodwin S."/>
            <person name="Spatafora J."/>
            <person name="Crous P."/>
            <person name="Grigoriev I."/>
        </authorList>
    </citation>
    <scope>NUCLEOTIDE SEQUENCE</scope>
    <source>
        <strain evidence="3">CBS 122367</strain>
    </source>
</reference>
<proteinExistence type="predicted"/>
<dbReference type="OrthoDB" id="20872at2759"/>
<gene>
    <name evidence="3" type="ORF">K458DRAFT_282717</name>
</gene>
<dbReference type="Proteomes" id="UP000799291">
    <property type="component" value="Unassembled WGS sequence"/>
</dbReference>
<protein>
    <submittedName>
        <fullName evidence="3">Uncharacterized protein</fullName>
    </submittedName>
</protein>
<accession>A0A6G1IGC5</accession>
<dbReference type="InterPro" id="IPR002110">
    <property type="entry name" value="Ankyrin_rpt"/>
</dbReference>
<keyword evidence="1" id="KW-0677">Repeat</keyword>
<keyword evidence="2" id="KW-0040">ANK repeat</keyword>